<protein>
    <submittedName>
        <fullName evidence="1">ABC-type transport auxiliary lipoprotein family protein</fullName>
    </submittedName>
</protein>
<sequence>MRVNGLSRFAGTGALVSSRTTIAALLMALSVSACASSKKLDTFDLSGASPSVSSPKKQGRQILIAAPSALKALDGENVVVRSGPNSIAFLKGAQWADRLPNIVQSRFVQAFESTGRLGGVGRPGEGLAIDYQVISDIRSFNINVSGGNAAVVEIAVKILNDKNGTVRSSRIFRSTSPVGGPANGQGNASYIAALDRAFDSVTSDIVKWTLSVI</sequence>
<keyword evidence="1" id="KW-0614">Plasmid</keyword>
<evidence type="ECO:0000313" key="1">
    <source>
        <dbReference type="EMBL" id="UXN58330.1"/>
    </source>
</evidence>
<gene>
    <name evidence="1" type="ORF">N8E88_05890</name>
</gene>
<keyword evidence="2" id="KW-1185">Reference proteome</keyword>
<name>A0ACD4CXM1_9HYPH</name>
<reference evidence="1" key="1">
    <citation type="submission" date="2022-09" db="EMBL/GenBank/DDBJ databases">
        <title>Interaction between co-microsymbionts with complementary sets of symbiotic genes in legume-rhizobium systems.</title>
        <authorList>
            <person name="Safronova V."/>
            <person name="Sazanova A."/>
            <person name="Afonin A."/>
            <person name="Chirak E."/>
        </authorList>
    </citation>
    <scope>NUCLEOTIDE SEQUENCE</scope>
    <source>
        <strain evidence="1">A18/3m</strain>
    </source>
</reference>
<keyword evidence="1" id="KW-0449">Lipoprotein</keyword>
<dbReference type="Proteomes" id="UP001061991">
    <property type="component" value="Plasmid p_unnamed2"/>
</dbReference>
<dbReference type="EMBL" id="CP104971">
    <property type="protein sequence ID" value="UXN58330.1"/>
    <property type="molecule type" value="Genomic_DNA"/>
</dbReference>
<evidence type="ECO:0000313" key="2">
    <source>
        <dbReference type="Proteomes" id="UP001061991"/>
    </source>
</evidence>
<organism evidence="1 2">
    <name type="scientific">Phyllobacterium zundukense</name>
    <dbReference type="NCBI Taxonomy" id="1867719"/>
    <lineage>
        <taxon>Bacteria</taxon>
        <taxon>Pseudomonadati</taxon>
        <taxon>Pseudomonadota</taxon>
        <taxon>Alphaproteobacteria</taxon>
        <taxon>Hyphomicrobiales</taxon>
        <taxon>Phyllobacteriaceae</taxon>
        <taxon>Phyllobacterium</taxon>
    </lineage>
</organism>
<proteinExistence type="predicted"/>
<geneLocation type="plasmid" evidence="1 2">
    <name>p_unnamed2</name>
</geneLocation>
<accession>A0ACD4CXM1</accession>